<dbReference type="PANTHER" id="PTHR12015:SF92">
    <property type="entry name" value="FRACTALKINE"/>
    <property type="match status" value="1"/>
</dbReference>
<dbReference type="CDD" id="cd00272">
    <property type="entry name" value="Chemokine_CC"/>
    <property type="match status" value="1"/>
</dbReference>
<dbReference type="GO" id="GO:0005615">
    <property type="term" value="C:extracellular space"/>
    <property type="evidence" value="ECO:0007669"/>
    <property type="project" value="UniProtKB-KW"/>
</dbReference>
<dbReference type="InterPro" id="IPR001811">
    <property type="entry name" value="Chemokine_IL8-like_dom"/>
</dbReference>
<dbReference type="GO" id="GO:0008009">
    <property type="term" value="F:chemokine activity"/>
    <property type="evidence" value="ECO:0007669"/>
    <property type="project" value="InterPro"/>
</dbReference>
<organism evidence="4 5">
    <name type="scientific">Ovis aries</name>
    <name type="common">Sheep</name>
    <dbReference type="NCBI Taxonomy" id="9940"/>
    <lineage>
        <taxon>Eukaryota</taxon>
        <taxon>Metazoa</taxon>
        <taxon>Chordata</taxon>
        <taxon>Craniata</taxon>
        <taxon>Vertebrata</taxon>
        <taxon>Euteleostomi</taxon>
        <taxon>Mammalia</taxon>
        <taxon>Eutheria</taxon>
        <taxon>Laurasiatheria</taxon>
        <taxon>Artiodactyla</taxon>
        <taxon>Ruminantia</taxon>
        <taxon>Pecora</taxon>
        <taxon>Bovidae</taxon>
        <taxon>Caprinae</taxon>
        <taxon>Ovis</taxon>
    </lineage>
</organism>
<dbReference type="EMBL" id="JAEMGP010000014">
    <property type="protein sequence ID" value="KAG5200475.1"/>
    <property type="molecule type" value="Genomic_DNA"/>
</dbReference>
<dbReference type="Pfam" id="PF00048">
    <property type="entry name" value="IL8"/>
    <property type="match status" value="1"/>
</dbReference>
<dbReference type="PRINTS" id="PR01721">
    <property type="entry name" value="FRACTALKINE"/>
</dbReference>
<comment type="caution">
    <text evidence="4">The sequence shown here is derived from an EMBL/GenBank/DDBJ whole genome shotgun (WGS) entry which is preliminary data.</text>
</comment>
<evidence type="ECO:0000256" key="2">
    <source>
        <dbReference type="SAM" id="MobiDB-lite"/>
    </source>
</evidence>
<dbReference type="InterPro" id="IPR036048">
    <property type="entry name" value="Interleukin_8-like_sf"/>
</dbReference>
<protein>
    <recommendedName>
        <fullName evidence="3">Chemokine interleukin-8-like domain-containing protein</fullName>
    </recommendedName>
</protein>
<dbReference type="Proteomes" id="UP000664991">
    <property type="component" value="Chromosome 14"/>
</dbReference>
<reference evidence="4 5" key="1">
    <citation type="submission" date="2020-12" db="EMBL/GenBank/DDBJ databases">
        <title>De novo assembly of Tibetan sheep genome.</title>
        <authorList>
            <person name="Li X."/>
        </authorList>
    </citation>
    <scope>NUCLEOTIDE SEQUENCE [LARGE SCALE GENOMIC DNA]</scope>
    <source>
        <tissue evidence="4">Heart</tissue>
    </source>
</reference>
<dbReference type="GO" id="GO:0048020">
    <property type="term" value="F:CCR chemokine receptor binding"/>
    <property type="evidence" value="ECO:0007669"/>
    <property type="project" value="TreeGrafter"/>
</dbReference>
<keyword evidence="1" id="KW-0202">Cytokine</keyword>
<evidence type="ECO:0000313" key="5">
    <source>
        <dbReference type="Proteomes" id="UP000664991"/>
    </source>
</evidence>
<dbReference type="GO" id="GO:0048245">
    <property type="term" value="P:eosinophil chemotaxis"/>
    <property type="evidence" value="ECO:0007669"/>
    <property type="project" value="TreeGrafter"/>
</dbReference>
<dbReference type="PANTHER" id="PTHR12015">
    <property type="entry name" value="SMALL INDUCIBLE CYTOKINE A"/>
    <property type="match status" value="1"/>
</dbReference>
<name>A0A835ZT77_SHEEP</name>
<evidence type="ECO:0000259" key="3">
    <source>
        <dbReference type="SMART" id="SM00199"/>
    </source>
</evidence>
<dbReference type="InterPro" id="IPR039809">
    <property type="entry name" value="Chemokine_b/g/d"/>
</dbReference>
<dbReference type="SUPFAM" id="SSF54117">
    <property type="entry name" value="Interleukin 8-like chemokines"/>
    <property type="match status" value="1"/>
</dbReference>
<dbReference type="GO" id="GO:0006954">
    <property type="term" value="P:inflammatory response"/>
    <property type="evidence" value="ECO:0007669"/>
    <property type="project" value="TreeGrafter"/>
</dbReference>
<dbReference type="SMART" id="SM00199">
    <property type="entry name" value="SCY"/>
    <property type="match status" value="1"/>
</dbReference>
<dbReference type="GO" id="GO:0070098">
    <property type="term" value="P:chemokine-mediated signaling pathway"/>
    <property type="evidence" value="ECO:0007669"/>
    <property type="project" value="TreeGrafter"/>
</dbReference>
<dbReference type="GO" id="GO:0030335">
    <property type="term" value="P:positive regulation of cell migration"/>
    <property type="evidence" value="ECO:0007669"/>
    <property type="project" value="TreeGrafter"/>
</dbReference>
<proteinExistence type="predicted"/>
<accession>A0A835ZT77</accession>
<dbReference type="GO" id="GO:0061844">
    <property type="term" value="P:antimicrobial humoral immune response mediated by antimicrobial peptide"/>
    <property type="evidence" value="ECO:0007669"/>
    <property type="project" value="TreeGrafter"/>
</dbReference>
<dbReference type="Gene3D" id="2.40.50.40">
    <property type="match status" value="1"/>
</dbReference>
<evidence type="ECO:0000313" key="4">
    <source>
        <dbReference type="EMBL" id="KAG5200475.1"/>
    </source>
</evidence>
<evidence type="ECO:0000256" key="1">
    <source>
        <dbReference type="ARBA" id="ARBA00022514"/>
    </source>
</evidence>
<feature type="domain" description="Chemokine interleukin-8-like" evidence="3">
    <location>
        <begin position="1"/>
        <end position="51"/>
    </location>
</feature>
<feature type="region of interest" description="Disordered" evidence="2">
    <location>
        <begin position="143"/>
        <end position="183"/>
    </location>
</feature>
<sequence length="183" mass="20727">MTQKIPVSRLVGYQRNRESCSDGAVILKTVKGKSFCADPKEEWVQKAMKQLDQKAAVTQKSGTFERQIESDAPASPASQELLVRLPHIYENLDNGKYNPLEGEREAQFLSPKSHVNSDDGQHHWIPGRHVKVRKEEEMVRHLFSRRAASDGDNKTDNQQLLRTGSKDKQSQTAYLGSIEETDH</sequence>
<gene>
    <name evidence="4" type="ORF">JEQ12_005009</name>
</gene>
<dbReference type="AlphaFoldDB" id="A0A835ZT77"/>